<proteinExistence type="predicted"/>
<accession>A0AAF0YF69</accession>
<feature type="compositionally biased region" description="Low complexity" evidence="1">
    <location>
        <begin position="2544"/>
        <end position="2555"/>
    </location>
</feature>
<dbReference type="SMART" id="SM01272">
    <property type="entry name" value="LsmAD"/>
    <property type="match status" value="1"/>
</dbReference>
<dbReference type="InterPro" id="IPR009604">
    <property type="entry name" value="LsmAD_domain"/>
</dbReference>
<feature type="region of interest" description="Disordered" evidence="1">
    <location>
        <begin position="2183"/>
        <end position="2255"/>
    </location>
</feature>
<dbReference type="Gene3D" id="3.40.140.10">
    <property type="entry name" value="Cytidine Deaminase, domain 2"/>
    <property type="match status" value="1"/>
</dbReference>
<dbReference type="EMBL" id="CP086717">
    <property type="protein sequence ID" value="WOO82674.1"/>
    <property type="molecule type" value="Genomic_DNA"/>
</dbReference>
<dbReference type="Proteomes" id="UP000827549">
    <property type="component" value="Chromosome 4"/>
</dbReference>
<feature type="region of interest" description="Disordered" evidence="1">
    <location>
        <begin position="1093"/>
        <end position="1172"/>
    </location>
</feature>
<evidence type="ECO:0000313" key="3">
    <source>
        <dbReference type="EMBL" id="WOO82674.1"/>
    </source>
</evidence>
<dbReference type="PANTHER" id="PTHR39211">
    <property type="entry name" value="CHROMOSOME 7, WHOLE GENOME SHOTGUN SEQUENCE"/>
    <property type="match status" value="1"/>
</dbReference>
<feature type="region of interest" description="Disordered" evidence="1">
    <location>
        <begin position="546"/>
        <end position="576"/>
    </location>
</feature>
<dbReference type="GeneID" id="87809383"/>
<feature type="compositionally biased region" description="Basic and acidic residues" evidence="1">
    <location>
        <begin position="982"/>
        <end position="997"/>
    </location>
</feature>
<feature type="compositionally biased region" description="Basic and acidic residues" evidence="1">
    <location>
        <begin position="547"/>
        <end position="575"/>
    </location>
</feature>
<feature type="region of interest" description="Disordered" evidence="1">
    <location>
        <begin position="619"/>
        <end position="694"/>
    </location>
</feature>
<sequence>MAHIVQSLENAVEAGVQGIIGIAEGFVGAAAPATSGTSSGSAPAASNGADAAPIDTATSASAPIPIVASSGGENGFAHALRAQNDPSPTSLASRLAIASQDTLVQLADVPSGWIHVQSTYLDAAGGQKRVRSFGLRNVSDGKVDVEIGSDLGHQVVFWAADDEKAPSSSESSTSSLSNSAGSPSLNLSLPVGSTTTVFLAFQPTSSQPASPAGGASTPSTDDGFTPRVLPAGAAGTNTELSPVPRLPSAASTSILSDTGSNAASQSSMSASGSIVRDASASTRRSDPVHRSFSVHGSILVRATKPAQWDDAAADTLSPPFPVGPQAHQNVALPFFATVCRSFFSAALIDPATGLATAPQLQSGQLLIDFGCDNVVGTEAHRDIILVNRSEIDLIWNTTVVNARHKDSVWFSLRDLDSENVFGVDNSPEPVPLPALSSRHLRLSLRPLAPVPEFDFDFVISNVHQSGNAVNVRATGSCGASPHDNTLRILSGTSLDFGQIPDGSWAKKLVIAKNMGDRPIDVHFSATPGYDVVYRLAGVAGEDIDEDVPVRPRDKRAEVLSRTSTKDTRDSNRGRDIASTLRYAASEAAGPASGSARSHVFTDASSVTTDTRTLNESEDWSAFGVSDRESSIPPSRPLSRVTSRASSYRPTRGENESDDEDSQHLSPNETGPTEETKPSDNLGDRDIPNQIEELTMRPGTEYRVFAMYRPARDLVNPPDVAGALRSSSFKLFFDWAPSSQRSRPGARTRQAVHCTATSCTSIISIPSGHLIDFGEVTVGASKSTTIQIENMSALSARVEIAAISKVLNTNRNIIVIPPFETVTERIDFFPRRINERYEKQVFVRNLFNRENNQLIEVRSKNVDVYNVTLHSHLYRILTPSGSNFLDFGSVVINSPSIRTVQFQNLTQKPLVLDLTASQPEDVELYVKAGDAPVPQVAPAILAKYNYLTADSDRPNGNLKERFVESLQDKDQGANDSKPPSKSKAREKSVTRGVKEGEKASIGSSLAATLKKGGRGKHVQLYGDSCTFKDRTLLDDAEYLDLASGPPISAHRTPATSKRAQLLESISHEDKTKLSGQHPKVLKLDFSAAAKANGLYLKEPKPKKVKSGSSTKRDPSTPGRHRRNRDQAPPTTPSRVGSRTDAPSSPTTIQPILKAPILKSQSAGSKSPALTGKRIELKGDPASVSDVTKLSPDELIVAIEQHEAKRSTQAVTHLTSEEEEQYVRRLLALRKEFQNSVSGGKFVAARVLTVPPGSSRQLVVLMTPNGSTRPHISTRAKRAESRIFIKLMEYDHSLLSSAVGESFTELSELPVRDLVIRSSCVRSVLEVQQSSINFGTCERGEIKSRTIVIHNKSDCVGVFRMRTSGSIASGNLKLGLGRYGVISAFGRKEVASFSFTPTMVGNFQETIAVENVLDSFNDQNVLVKATVRKMPALSLDVTKLDIVPTSTGEWPSNSGFVITNMSKTERTFVVEAADAPAGAFADISLALDEKDAGVALSKVEEEEVEAMLQKLKIARRKNKPDKIAKYEKRLAELGVTTAASEPEPAAGAEAGSAPLSGAASPVVPSATASRCVVVTLQANKKAKILVNLVPGSDGSEAFVSTVKVFDRKNTDESVTIDVSAQPKPVEQAPAPIKPTSEDPLNLAIMRHCLELTLKCPVSPTAFCVGSTLFLPTSEPLFATLKPYFSTFTHPVTGTDAGLILADGYSRQIPGNTHAEANALTNFRERMTELEDSHPESSLPSASEVLAQSECFATMEPCSVRTSGGPSCAHELVRAHVKTVFLGVEEPPDFVQCEGVNILEQGGVQPASAKCQRPCLLSFSVLTRHPPEFQTDTDISANARGGERELKPWSPDDDAPNGAANGRGSPAGNRDTITFGGPMSTIPWDQFEVNERLFGAKTDYDEEIYTTKLDRSGAGFKKRERDADRIANEILSKTSNNSHMAEERGQATPGDKDEEEKYSGVVRNPNAYVPPGARKGGAGIPARKPEQPKAEAKPAAAAAAADKAPEVAAPVPVTPASKTNGSAPSAPPATAPAAAEAPTIPIVQAPSPTPASIPTRSSADPVIDPAIASQGPRAAPTTMMRSTSQVPPASNGTDAAAAVPLSTSPALQSIPPMGAVVDQARQFVNLERERVEARKQSMAKTERAHVLSDLKAWQSKFKVPLPIPKDILPILTKDEVKQKAIEEKATKALHEEKPKAASKSPSPSPAPPAAAAVAARPPPSPQPDAPKPAAAAGPKKIAMKIPEIPPFKRKAPPAVPVPETAAQNISLVTSPTPSHTSITSGGAAAKLNPNASAFVFKPNPSAAAFKPSDSSAVNSPASQAAKLPGTPVLAGAGAAAAAASSTSNSSKNPFYREGPPKRLTVNPRDDFNPFRHGQVPSASAVAPQWPYTGRRSSVALSGPPVHPGMQPGSFEGEDPSSPHQGPPPMLQGGVPPQFMNYYRYPPGMHPQMQGGMLGPMFQPGSGFISPQQMGQSPSHHGQPPHPGPNGMPLYFPNGMPPNAQFFPPQMQYHPNGPGRPGPGGPMFYTGQIPHQAPHMQPQLSFTGQPGGQPHFQQQSLPPQGGPPAPPQHGFEGSPVHGSKG</sequence>
<feature type="compositionally biased region" description="Low complexity" evidence="1">
    <location>
        <begin position="2327"/>
        <end position="2336"/>
    </location>
</feature>
<dbReference type="Gene3D" id="2.60.40.10">
    <property type="entry name" value="Immunoglobulins"/>
    <property type="match status" value="2"/>
</dbReference>
<feature type="region of interest" description="Disordered" evidence="1">
    <location>
        <begin position="162"/>
        <end position="183"/>
    </location>
</feature>
<keyword evidence="4" id="KW-1185">Reference proteome</keyword>
<evidence type="ECO:0000259" key="2">
    <source>
        <dbReference type="SMART" id="SM01272"/>
    </source>
</evidence>
<feature type="compositionally biased region" description="Low complexity" evidence="1">
    <location>
        <begin position="204"/>
        <end position="220"/>
    </location>
</feature>
<evidence type="ECO:0000313" key="4">
    <source>
        <dbReference type="Proteomes" id="UP000827549"/>
    </source>
</evidence>
<name>A0AAF0YF69_9TREE</name>
<feature type="region of interest" description="Disordered" evidence="1">
    <location>
        <begin position="2302"/>
        <end position="2427"/>
    </location>
</feature>
<feature type="compositionally biased region" description="Low complexity" evidence="1">
    <location>
        <begin position="260"/>
        <end position="273"/>
    </location>
</feature>
<feature type="compositionally biased region" description="Low complexity" evidence="1">
    <location>
        <begin position="2028"/>
        <end position="2039"/>
    </location>
</feature>
<feature type="region of interest" description="Disordered" evidence="1">
    <location>
        <begin position="963"/>
        <end position="1001"/>
    </location>
</feature>
<feature type="compositionally biased region" description="Basic and acidic residues" evidence="1">
    <location>
        <begin position="2183"/>
        <end position="2192"/>
    </location>
</feature>
<dbReference type="GO" id="GO:0006139">
    <property type="term" value="P:nucleobase-containing compound metabolic process"/>
    <property type="evidence" value="ECO:0007669"/>
    <property type="project" value="UniProtKB-ARBA"/>
</dbReference>
<organism evidence="3 4">
    <name type="scientific">Vanrija pseudolonga</name>
    <dbReference type="NCBI Taxonomy" id="143232"/>
    <lineage>
        <taxon>Eukaryota</taxon>
        <taxon>Fungi</taxon>
        <taxon>Dikarya</taxon>
        <taxon>Basidiomycota</taxon>
        <taxon>Agaricomycotina</taxon>
        <taxon>Tremellomycetes</taxon>
        <taxon>Trichosporonales</taxon>
        <taxon>Trichosporonaceae</taxon>
        <taxon>Vanrija</taxon>
    </lineage>
</organism>
<feature type="domain" description="LsmAD" evidence="2">
    <location>
        <begin position="1891"/>
        <end position="1961"/>
    </location>
</feature>
<dbReference type="InterPro" id="IPR013783">
    <property type="entry name" value="Ig-like_fold"/>
</dbReference>
<dbReference type="SUPFAM" id="SSF53927">
    <property type="entry name" value="Cytidine deaminase-like"/>
    <property type="match status" value="1"/>
</dbReference>
<dbReference type="PANTHER" id="PTHR39211:SF1">
    <property type="entry name" value="ABNORMAL SPINDLE-LIKE MICROCEPHALY-ASSOCIATED PROTEIN ASH DOMAIN-CONTAINING PROTEIN"/>
    <property type="match status" value="1"/>
</dbReference>
<evidence type="ECO:0000256" key="1">
    <source>
        <dbReference type="SAM" id="MobiDB-lite"/>
    </source>
</evidence>
<feature type="compositionally biased region" description="Polar residues" evidence="1">
    <location>
        <begin position="2076"/>
        <end position="2090"/>
    </location>
</feature>
<dbReference type="Pfam" id="PF06741">
    <property type="entry name" value="LsmAD"/>
    <property type="match status" value="1"/>
</dbReference>
<feature type="compositionally biased region" description="Low complexity" evidence="1">
    <location>
        <begin position="1990"/>
        <end position="2013"/>
    </location>
</feature>
<reference evidence="3" key="1">
    <citation type="submission" date="2023-10" db="EMBL/GenBank/DDBJ databases">
        <authorList>
            <person name="Noh H."/>
        </authorList>
    </citation>
    <scope>NUCLEOTIDE SEQUENCE</scope>
    <source>
        <strain evidence="3">DUCC4014</strain>
    </source>
</reference>
<feature type="region of interest" description="Disordered" evidence="1">
    <location>
        <begin position="1824"/>
        <end position="1876"/>
    </location>
</feature>
<gene>
    <name evidence="3" type="primary">atxn2</name>
    <name evidence="3" type="ORF">LOC62_04G006157</name>
</gene>
<dbReference type="Pfam" id="PF18785">
    <property type="entry name" value="Inv-AAD"/>
    <property type="match status" value="1"/>
</dbReference>
<feature type="region of interest" description="Disordered" evidence="1">
    <location>
        <begin position="1535"/>
        <end position="1557"/>
    </location>
</feature>
<feature type="compositionally biased region" description="Polar residues" evidence="1">
    <location>
        <begin position="663"/>
        <end position="672"/>
    </location>
</feature>
<dbReference type="InterPro" id="IPR016193">
    <property type="entry name" value="Cytidine_deaminase-like"/>
</dbReference>
<feature type="compositionally biased region" description="Polar residues" evidence="1">
    <location>
        <begin position="2305"/>
        <end position="2315"/>
    </location>
</feature>
<feature type="compositionally biased region" description="Polar residues" evidence="1">
    <location>
        <begin position="1131"/>
        <end position="1148"/>
    </location>
</feature>
<feature type="region of interest" description="Disordered" evidence="1">
    <location>
        <begin position="2456"/>
        <end position="2577"/>
    </location>
</feature>
<feature type="region of interest" description="Disordered" evidence="1">
    <location>
        <begin position="204"/>
        <end position="288"/>
    </location>
</feature>
<feature type="compositionally biased region" description="Polar residues" evidence="1">
    <location>
        <begin position="639"/>
        <end position="648"/>
    </location>
</feature>
<feature type="compositionally biased region" description="Low complexity" evidence="1">
    <location>
        <begin position="2224"/>
        <end position="2233"/>
    </location>
</feature>
<feature type="compositionally biased region" description="Low complexity" evidence="1">
    <location>
        <begin position="167"/>
        <end position="183"/>
    </location>
</feature>
<feature type="region of interest" description="Disordered" evidence="1">
    <location>
        <begin position="1927"/>
        <end position="2093"/>
    </location>
</feature>
<feature type="compositionally biased region" description="Polar residues" evidence="1">
    <location>
        <begin position="249"/>
        <end position="259"/>
    </location>
</feature>
<dbReference type="GO" id="GO:0003824">
    <property type="term" value="F:catalytic activity"/>
    <property type="evidence" value="ECO:0007669"/>
    <property type="project" value="InterPro"/>
</dbReference>
<feature type="compositionally biased region" description="Pro residues" evidence="1">
    <location>
        <begin position="2213"/>
        <end position="2223"/>
    </location>
</feature>
<dbReference type="RefSeq" id="XP_062628706.1">
    <property type="nucleotide sequence ID" value="XM_062772722.1"/>
</dbReference>
<feature type="compositionally biased region" description="Basic and acidic residues" evidence="1">
    <location>
        <begin position="1980"/>
        <end position="1989"/>
    </location>
</feature>
<protein>
    <submittedName>
        <fullName evidence="3">Ataxin-2</fullName>
    </submittedName>
</protein>
<feature type="compositionally biased region" description="Basic and acidic residues" evidence="1">
    <location>
        <begin position="673"/>
        <end position="686"/>
    </location>
</feature>